<gene>
    <name evidence="1" type="ORF">FB45DRAFT_701104</name>
</gene>
<sequence length="122" mass="13785">PPPIPLRQNSPKPAEVEVQCPDGAPKWLRKNLANLRLVKLGQKYNLLLSAFVALETTYGDQTPSTKRTALSSSKRPLEVGKWIGVGRRANRVIDDLPAFQKQWGIWWNSLQPEWRGDGERKG</sequence>
<name>A0AAD7BP22_9AGAR</name>
<dbReference type="AlphaFoldDB" id="A0AAD7BP22"/>
<feature type="non-terminal residue" evidence="1">
    <location>
        <position position="122"/>
    </location>
</feature>
<protein>
    <submittedName>
        <fullName evidence="1">Uncharacterized protein</fullName>
    </submittedName>
</protein>
<organism evidence="1 2">
    <name type="scientific">Roridomyces roridus</name>
    <dbReference type="NCBI Taxonomy" id="1738132"/>
    <lineage>
        <taxon>Eukaryota</taxon>
        <taxon>Fungi</taxon>
        <taxon>Dikarya</taxon>
        <taxon>Basidiomycota</taxon>
        <taxon>Agaricomycotina</taxon>
        <taxon>Agaricomycetes</taxon>
        <taxon>Agaricomycetidae</taxon>
        <taxon>Agaricales</taxon>
        <taxon>Marasmiineae</taxon>
        <taxon>Mycenaceae</taxon>
        <taxon>Roridomyces</taxon>
    </lineage>
</organism>
<proteinExistence type="predicted"/>
<dbReference type="Proteomes" id="UP001221142">
    <property type="component" value="Unassembled WGS sequence"/>
</dbReference>
<reference evidence="1" key="1">
    <citation type="submission" date="2023-03" db="EMBL/GenBank/DDBJ databases">
        <title>Massive genome expansion in bonnet fungi (Mycena s.s.) driven by repeated elements and novel gene families across ecological guilds.</title>
        <authorList>
            <consortium name="Lawrence Berkeley National Laboratory"/>
            <person name="Harder C.B."/>
            <person name="Miyauchi S."/>
            <person name="Viragh M."/>
            <person name="Kuo A."/>
            <person name="Thoen E."/>
            <person name="Andreopoulos B."/>
            <person name="Lu D."/>
            <person name="Skrede I."/>
            <person name="Drula E."/>
            <person name="Henrissat B."/>
            <person name="Morin E."/>
            <person name="Kohler A."/>
            <person name="Barry K."/>
            <person name="LaButti K."/>
            <person name="Morin E."/>
            <person name="Salamov A."/>
            <person name="Lipzen A."/>
            <person name="Mereny Z."/>
            <person name="Hegedus B."/>
            <person name="Baldrian P."/>
            <person name="Stursova M."/>
            <person name="Weitz H."/>
            <person name="Taylor A."/>
            <person name="Grigoriev I.V."/>
            <person name="Nagy L.G."/>
            <person name="Martin F."/>
            <person name="Kauserud H."/>
        </authorList>
    </citation>
    <scope>NUCLEOTIDE SEQUENCE</scope>
    <source>
        <strain evidence="1">9284</strain>
    </source>
</reference>
<accession>A0AAD7BP22</accession>
<dbReference type="EMBL" id="JARKIF010000012">
    <property type="protein sequence ID" value="KAJ7626017.1"/>
    <property type="molecule type" value="Genomic_DNA"/>
</dbReference>
<evidence type="ECO:0000313" key="2">
    <source>
        <dbReference type="Proteomes" id="UP001221142"/>
    </source>
</evidence>
<comment type="caution">
    <text evidence="1">The sequence shown here is derived from an EMBL/GenBank/DDBJ whole genome shotgun (WGS) entry which is preliminary data.</text>
</comment>
<evidence type="ECO:0000313" key="1">
    <source>
        <dbReference type="EMBL" id="KAJ7626017.1"/>
    </source>
</evidence>
<feature type="non-terminal residue" evidence="1">
    <location>
        <position position="1"/>
    </location>
</feature>
<keyword evidence="2" id="KW-1185">Reference proteome</keyword>